<dbReference type="Gene3D" id="3.40.1620.10">
    <property type="entry name" value="YefM-like domain"/>
    <property type="match status" value="1"/>
</dbReference>
<gene>
    <name evidence="3" type="ORF">BKA10_002774</name>
</gene>
<reference evidence="3 4" key="1">
    <citation type="submission" date="2020-08" db="EMBL/GenBank/DDBJ databases">
        <title>Sequencing the genomes of 1000 actinobacteria strains.</title>
        <authorList>
            <person name="Klenk H.-P."/>
        </authorList>
    </citation>
    <scope>NUCLEOTIDE SEQUENCE [LARGE SCALE GENOMIC DNA]</scope>
    <source>
        <strain evidence="3 4">DSM 19600</strain>
    </source>
</reference>
<comment type="function">
    <text evidence="2">Antitoxin component of a type II toxin-antitoxin (TA) system.</text>
</comment>
<comment type="caution">
    <text evidence="3">The sequence shown here is derived from an EMBL/GenBank/DDBJ whole genome shotgun (WGS) entry which is preliminary data.</text>
</comment>
<dbReference type="NCBIfam" id="TIGR01552">
    <property type="entry name" value="phd_fam"/>
    <property type="match status" value="1"/>
</dbReference>
<dbReference type="Proteomes" id="UP000549113">
    <property type="component" value="Unassembled WGS sequence"/>
</dbReference>
<dbReference type="InterPro" id="IPR006442">
    <property type="entry name" value="Antitoxin_Phd/YefM"/>
</dbReference>
<evidence type="ECO:0000256" key="2">
    <source>
        <dbReference type="RuleBase" id="RU362080"/>
    </source>
</evidence>
<dbReference type="Pfam" id="PF02604">
    <property type="entry name" value="PhdYeFM_antitox"/>
    <property type="match status" value="1"/>
</dbReference>
<sequence>MTQVNVHEAKSQLSALIARVLAGEEVTIARAGMPVVDLVPHRELTIVYGLGAAEPAHDPALFDGVDAEVAGMFYGADA</sequence>
<dbReference type="RefSeq" id="WP_183500513.1">
    <property type="nucleotide sequence ID" value="NZ_BAABCO010000004.1"/>
</dbReference>
<keyword evidence="4" id="KW-1185">Reference proteome</keyword>
<evidence type="ECO:0000313" key="4">
    <source>
        <dbReference type="Proteomes" id="UP000549113"/>
    </source>
</evidence>
<dbReference type="SUPFAM" id="SSF143120">
    <property type="entry name" value="YefM-like"/>
    <property type="match status" value="1"/>
</dbReference>
<protein>
    <recommendedName>
        <fullName evidence="2">Antitoxin</fullName>
    </recommendedName>
</protein>
<dbReference type="AlphaFoldDB" id="A0AA40SRA2"/>
<proteinExistence type="inferred from homology"/>
<evidence type="ECO:0000313" key="3">
    <source>
        <dbReference type="EMBL" id="MBB4140980.1"/>
    </source>
</evidence>
<organism evidence="3 4">
    <name type="scientific">Microbacterium invictum</name>
    <dbReference type="NCBI Taxonomy" id="515415"/>
    <lineage>
        <taxon>Bacteria</taxon>
        <taxon>Bacillati</taxon>
        <taxon>Actinomycetota</taxon>
        <taxon>Actinomycetes</taxon>
        <taxon>Micrococcales</taxon>
        <taxon>Microbacteriaceae</taxon>
        <taxon>Microbacterium</taxon>
    </lineage>
</organism>
<accession>A0AA40SRA2</accession>
<evidence type="ECO:0000256" key="1">
    <source>
        <dbReference type="ARBA" id="ARBA00009981"/>
    </source>
</evidence>
<dbReference type="EMBL" id="JACIFH010000001">
    <property type="protein sequence ID" value="MBB4140980.1"/>
    <property type="molecule type" value="Genomic_DNA"/>
</dbReference>
<name>A0AA40SRA2_9MICO</name>
<dbReference type="InterPro" id="IPR036165">
    <property type="entry name" value="YefM-like_sf"/>
</dbReference>
<comment type="similarity">
    <text evidence="1 2">Belongs to the phD/YefM antitoxin family.</text>
</comment>